<dbReference type="Proteomes" id="UP000184386">
    <property type="component" value="Unassembled WGS sequence"/>
</dbReference>
<dbReference type="InterPro" id="IPR018356">
    <property type="entry name" value="Tscrpt_reg_HTH_DeoR_CS"/>
</dbReference>
<dbReference type="GO" id="GO:0003677">
    <property type="term" value="F:DNA binding"/>
    <property type="evidence" value="ECO:0007669"/>
    <property type="project" value="UniProtKB-KW"/>
</dbReference>
<dbReference type="AlphaFoldDB" id="A0A1M6YKT4"/>
<dbReference type="InterPro" id="IPR057727">
    <property type="entry name" value="WCX_dom"/>
</dbReference>
<evidence type="ECO:0000256" key="1">
    <source>
        <dbReference type="ARBA" id="ARBA00023015"/>
    </source>
</evidence>
<dbReference type="InterPro" id="IPR028349">
    <property type="entry name" value="PafC-like"/>
</dbReference>
<dbReference type="SUPFAM" id="SSF46785">
    <property type="entry name" value="Winged helix' DNA-binding domain"/>
    <property type="match status" value="1"/>
</dbReference>
<keyword evidence="1" id="KW-0805">Transcription regulation</keyword>
<keyword evidence="3" id="KW-0804">Transcription</keyword>
<sequence length="303" mass="35220">MKIDRLIGILSILLQQEKVTSPVLAKKFEVSRRTIHRDVEDLCKAGIPIVTKQGTDGGIAIMDGYKIDRTLLTTAEMQAVLKGLQSLDSISGGNKYQTLMDKLSVNNSDILSTNNHILIDLSSWNTKSLAPKIELFQGAIEGHKLVSIRYFSPGGDSERTIEPYLLLFRWHSWYIWGYCRLREEFRLFKIGRMDEIKVLREQFEPRKVEEPVDSQMETFYQESLRITAAFDHSVKWRLMEEFDLKKLKLGEDGRIYIEFVWWDKEALFGYLLGFMDKVQIIKPEELREEFLAVVLRVAGKYKE</sequence>
<dbReference type="InterPro" id="IPR001034">
    <property type="entry name" value="DeoR_HTH"/>
</dbReference>
<organism evidence="5 6">
    <name type="scientific">Anaerocolumna jejuensis DSM 15929</name>
    <dbReference type="NCBI Taxonomy" id="1121322"/>
    <lineage>
        <taxon>Bacteria</taxon>
        <taxon>Bacillati</taxon>
        <taxon>Bacillota</taxon>
        <taxon>Clostridia</taxon>
        <taxon>Lachnospirales</taxon>
        <taxon>Lachnospiraceae</taxon>
        <taxon>Anaerocolumna</taxon>
    </lineage>
</organism>
<evidence type="ECO:0000313" key="6">
    <source>
        <dbReference type="Proteomes" id="UP000184386"/>
    </source>
</evidence>
<dbReference type="Pfam" id="PF25583">
    <property type="entry name" value="WCX"/>
    <property type="match status" value="1"/>
</dbReference>
<dbReference type="PROSITE" id="PS00894">
    <property type="entry name" value="HTH_DEOR_1"/>
    <property type="match status" value="1"/>
</dbReference>
<dbReference type="PANTHER" id="PTHR34580">
    <property type="match status" value="1"/>
</dbReference>
<dbReference type="PIRSF" id="PIRSF016838">
    <property type="entry name" value="PafC"/>
    <property type="match status" value="1"/>
</dbReference>
<dbReference type="InterPro" id="IPR036388">
    <property type="entry name" value="WH-like_DNA-bd_sf"/>
</dbReference>
<gene>
    <name evidence="5" type="ORF">SAMN02745136_04314</name>
</gene>
<name>A0A1M6YKT4_9FIRM</name>
<proteinExistence type="predicted"/>
<evidence type="ECO:0000259" key="4">
    <source>
        <dbReference type="PROSITE" id="PS51000"/>
    </source>
</evidence>
<dbReference type="InterPro" id="IPR013196">
    <property type="entry name" value="HTH_11"/>
</dbReference>
<dbReference type="Pfam" id="PF08279">
    <property type="entry name" value="HTH_11"/>
    <property type="match status" value="1"/>
</dbReference>
<keyword evidence="2 5" id="KW-0238">DNA-binding</keyword>
<accession>A0A1M6YKT4</accession>
<dbReference type="InterPro" id="IPR051534">
    <property type="entry name" value="CBASS_pafABC_assoc_protein"/>
</dbReference>
<evidence type="ECO:0000256" key="2">
    <source>
        <dbReference type="ARBA" id="ARBA00023125"/>
    </source>
</evidence>
<dbReference type="PROSITE" id="PS52050">
    <property type="entry name" value="WYL"/>
    <property type="match status" value="1"/>
</dbReference>
<feature type="domain" description="HTH deoR-type" evidence="4">
    <location>
        <begin position="2"/>
        <end position="57"/>
    </location>
</feature>
<reference evidence="5 6" key="1">
    <citation type="submission" date="2016-11" db="EMBL/GenBank/DDBJ databases">
        <authorList>
            <person name="Jaros S."/>
            <person name="Januszkiewicz K."/>
            <person name="Wedrychowicz H."/>
        </authorList>
    </citation>
    <scope>NUCLEOTIDE SEQUENCE [LARGE SCALE GENOMIC DNA]</scope>
    <source>
        <strain evidence="5 6">DSM 15929</strain>
    </source>
</reference>
<evidence type="ECO:0000313" key="5">
    <source>
        <dbReference type="EMBL" id="SHL18730.1"/>
    </source>
</evidence>
<dbReference type="RefSeq" id="WP_073279066.1">
    <property type="nucleotide sequence ID" value="NZ_FRAC01000025.1"/>
</dbReference>
<dbReference type="EMBL" id="FRAC01000025">
    <property type="protein sequence ID" value="SHL18730.1"/>
    <property type="molecule type" value="Genomic_DNA"/>
</dbReference>
<dbReference type="InterPro" id="IPR036390">
    <property type="entry name" value="WH_DNA-bd_sf"/>
</dbReference>
<dbReference type="PANTHER" id="PTHR34580:SF1">
    <property type="entry name" value="PROTEIN PAFC"/>
    <property type="match status" value="1"/>
</dbReference>
<keyword evidence="6" id="KW-1185">Reference proteome</keyword>
<dbReference type="OrthoDB" id="9815009at2"/>
<dbReference type="Gene3D" id="1.10.10.10">
    <property type="entry name" value="Winged helix-like DNA-binding domain superfamily/Winged helix DNA-binding domain"/>
    <property type="match status" value="1"/>
</dbReference>
<dbReference type="STRING" id="1121322.SAMN02745136_04314"/>
<protein>
    <submittedName>
        <fullName evidence="5">Predicted DNA-binding transcriptional regulator YafY, contains an HTH and WYL domains</fullName>
    </submittedName>
</protein>
<dbReference type="PROSITE" id="PS51000">
    <property type="entry name" value="HTH_DEOR_2"/>
    <property type="match status" value="1"/>
</dbReference>
<dbReference type="InterPro" id="IPR026881">
    <property type="entry name" value="WYL_dom"/>
</dbReference>
<dbReference type="GO" id="GO:0003700">
    <property type="term" value="F:DNA-binding transcription factor activity"/>
    <property type="evidence" value="ECO:0007669"/>
    <property type="project" value="InterPro"/>
</dbReference>
<dbReference type="Pfam" id="PF13280">
    <property type="entry name" value="WYL"/>
    <property type="match status" value="1"/>
</dbReference>
<evidence type="ECO:0000256" key="3">
    <source>
        <dbReference type="ARBA" id="ARBA00023163"/>
    </source>
</evidence>